<keyword evidence="3" id="KW-0813">Transport</keyword>
<keyword evidence="3" id="KW-0410">Iron transport</keyword>
<dbReference type="InterPro" id="IPR001117">
    <property type="entry name" value="Cu-oxidase_2nd"/>
</dbReference>
<name>A0ABP0EES2_9ASCO</name>
<dbReference type="Gene3D" id="2.60.40.420">
    <property type="entry name" value="Cupredoxins - blue copper proteins"/>
    <property type="match status" value="3"/>
</dbReference>
<evidence type="ECO:0000259" key="10">
    <source>
        <dbReference type="Pfam" id="PF00394"/>
    </source>
</evidence>
<evidence type="ECO:0000313" key="13">
    <source>
        <dbReference type="EMBL" id="CAK7912038.1"/>
    </source>
</evidence>
<keyword evidence="8" id="KW-0472">Membrane</keyword>
<dbReference type="PROSITE" id="PS00080">
    <property type="entry name" value="MULTICOPPER_OXIDASE2"/>
    <property type="match status" value="1"/>
</dbReference>
<accession>A0ABP0EES2</accession>
<dbReference type="Pfam" id="PF00394">
    <property type="entry name" value="Cu-oxidase"/>
    <property type="match status" value="1"/>
</dbReference>
<evidence type="ECO:0000256" key="7">
    <source>
        <dbReference type="ARBA" id="ARBA00023008"/>
    </source>
</evidence>
<feature type="domain" description="Plastocyanin-like" evidence="12">
    <location>
        <begin position="28"/>
        <end position="144"/>
    </location>
</feature>
<protein>
    <submittedName>
        <fullName evidence="13">Iron transport multicopper oxidase Fet3p</fullName>
    </submittedName>
</protein>
<keyword evidence="4" id="KW-0479">Metal-binding</keyword>
<evidence type="ECO:0000256" key="1">
    <source>
        <dbReference type="ARBA" id="ARBA00001935"/>
    </source>
</evidence>
<evidence type="ECO:0000259" key="12">
    <source>
        <dbReference type="Pfam" id="PF07732"/>
    </source>
</evidence>
<keyword evidence="7" id="KW-0186">Copper</keyword>
<evidence type="ECO:0000259" key="11">
    <source>
        <dbReference type="Pfam" id="PF07731"/>
    </source>
</evidence>
<dbReference type="EMBL" id="OZ004258">
    <property type="protein sequence ID" value="CAK7912038.1"/>
    <property type="molecule type" value="Genomic_DNA"/>
</dbReference>
<comment type="similarity">
    <text evidence="2">Belongs to the multicopper oxidase family.</text>
</comment>
<dbReference type="InterPro" id="IPR011707">
    <property type="entry name" value="Cu-oxidase-like_N"/>
</dbReference>
<evidence type="ECO:0000256" key="8">
    <source>
        <dbReference type="SAM" id="Phobius"/>
    </source>
</evidence>
<evidence type="ECO:0000256" key="2">
    <source>
        <dbReference type="ARBA" id="ARBA00010609"/>
    </source>
</evidence>
<dbReference type="PANTHER" id="PTHR11709">
    <property type="entry name" value="MULTI-COPPER OXIDASE"/>
    <property type="match status" value="1"/>
</dbReference>
<evidence type="ECO:0000256" key="3">
    <source>
        <dbReference type="ARBA" id="ARBA00022496"/>
    </source>
</evidence>
<reference evidence="13 14" key="1">
    <citation type="submission" date="2024-01" db="EMBL/GenBank/DDBJ databases">
        <authorList>
            <consortium name="Genoscope - CEA"/>
            <person name="William W."/>
        </authorList>
    </citation>
    <scope>NUCLEOTIDE SEQUENCE [LARGE SCALE GENOMIC DNA]</scope>
    <source>
        <strain evidence="13 14">29B2s-10</strain>
    </source>
</reference>
<dbReference type="InterPro" id="IPR033138">
    <property type="entry name" value="Cu_oxidase_CS"/>
</dbReference>
<dbReference type="SUPFAM" id="SSF49503">
    <property type="entry name" value="Cupredoxins"/>
    <property type="match status" value="3"/>
</dbReference>
<keyword evidence="3" id="KW-0408">Iron</keyword>
<dbReference type="InterPro" id="IPR044130">
    <property type="entry name" value="CuRO_2_Fet3-like"/>
</dbReference>
<feature type="domain" description="Plastocyanin-like" evidence="10">
    <location>
        <begin position="152"/>
        <end position="298"/>
    </location>
</feature>
<dbReference type="InterPro" id="IPR002355">
    <property type="entry name" value="Cu_oxidase_Cu_BS"/>
</dbReference>
<keyword evidence="6" id="KW-0560">Oxidoreductase</keyword>
<evidence type="ECO:0000256" key="6">
    <source>
        <dbReference type="ARBA" id="ARBA00023002"/>
    </source>
</evidence>
<evidence type="ECO:0000313" key="14">
    <source>
        <dbReference type="Proteomes" id="UP001497600"/>
    </source>
</evidence>
<keyword evidence="8" id="KW-0812">Transmembrane</keyword>
<proteinExistence type="inferred from homology"/>
<evidence type="ECO:0000256" key="4">
    <source>
        <dbReference type="ARBA" id="ARBA00022723"/>
    </source>
</evidence>
<dbReference type="PANTHER" id="PTHR11709:SF361">
    <property type="entry name" value="IRON TRANSPORT MULTICOPPER OXIDASE FET3"/>
    <property type="match status" value="1"/>
</dbReference>
<dbReference type="InterPro" id="IPR008972">
    <property type="entry name" value="Cupredoxin"/>
</dbReference>
<gene>
    <name evidence="13" type="primary">FET3</name>
    <name evidence="13" type="ORF">CAAN4_F05138</name>
</gene>
<keyword evidence="3" id="KW-0406">Ion transport</keyword>
<keyword evidence="5 9" id="KW-0732">Signal</keyword>
<feature type="domain" description="Plastocyanin-like" evidence="11">
    <location>
        <begin position="359"/>
        <end position="499"/>
    </location>
</feature>
<dbReference type="Pfam" id="PF07732">
    <property type="entry name" value="Cu-oxidase_3"/>
    <property type="match status" value="1"/>
</dbReference>
<evidence type="ECO:0000256" key="5">
    <source>
        <dbReference type="ARBA" id="ARBA00022729"/>
    </source>
</evidence>
<dbReference type="Proteomes" id="UP001497600">
    <property type="component" value="Chromosome F"/>
</dbReference>
<dbReference type="InterPro" id="IPR011706">
    <property type="entry name" value="Cu-oxidase_C"/>
</dbReference>
<keyword evidence="14" id="KW-1185">Reference proteome</keyword>
<sequence length="622" mass="70546">MKLFIFLLALFGSTLAAQTTHTWYYTAGWVTANPDGEFEREVAGFNNTWPLPILRVKKGDRVQLYLTNGFPHHNTTLHFHGLFQNGSAQMDGPEMVTQCPIPPGETFLYNFTVPDQVGTYWYHSHTQGQYGDGMRAAFIIEDDEPVPFEYDEEVVLTVGEWYHETSDQLLPKFLDLYNPTGAEPIPDNLLFNDTHNGVWEVKPNTTYFLRIVNVGRFVSQYLYMDDHDFTVVEVDGIYVKPNVTDMIYITTAQRYGVLVTTKDDTSKNYAFMSAFDTDMLDVIPKTLELNNTNTISYSPDNAKPEEFFVDDYDYLDDFYLEPLEKEALLDEPDHIIEVTVEMNNLGNGVNYAFFNNITYTKPKTPTLLTALASDPEIVANELIYGTNTHSIVVQHMDTVDIVLNNLDTGKHPFHLHGHVFQLIHRGDSVPDDESPVAFDYDDHPDFPAYPVRRDTVYVKEQSNIVLRFRADNPGVWFFHCHIEWHLDQGLALTLIEAPEQLNADPRQKLTENHKDICTKAGMSWNGNAAGNTKNFLDLTGQNVQHKPLPAGFTARGIVALVFSCIAAFLGLASIAYYGMSDIADVEARVARDLDVDLLDVDNEQVDSEIIEESSNERRKNSL</sequence>
<dbReference type="InterPro" id="IPR045087">
    <property type="entry name" value="Cu-oxidase_fam"/>
</dbReference>
<dbReference type="Pfam" id="PF07731">
    <property type="entry name" value="Cu-oxidase_2"/>
    <property type="match status" value="1"/>
</dbReference>
<feature type="transmembrane region" description="Helical" evidence="8">
    <location>
        <begin position="556"/>
        <end position="578"/>
    </location>
</feature>
<dbReference type="CDD" id="cd13851">
    <property type="entry name" value="CuRO_1_Fet3p"/>
    <property type="match status" value="1"/>
</dbReference>
<dbReference type="PROSITE" id="PS00079">
    <property type="entry name" value="MULTICOPPER_OXIDASE1"/>
    <property type="match status" value="2"/>
</dbReference>
<dbReference type="CDD" id="cd13899">
    <property type="entry name" value="CuRO_3_Fet3p"/>
    <property type="match status" value="1"/>
</dbReference>
<evidence type="ECO:0000256" key="9">
    <source>
        <dbReference type="SAM" id="SignalP"/>
    </source>
</evidence>
<comment type="cofactor">
    <cofactor evidence="1">
        <name>Cu cation</name>
        <dbReference type="ChEBI" id="CHEBI:23378"/>
    </cofactor>
</comment>
<feature type="signal peptide" evidence="9">
    <location>
        <begin position="1"/>
        <end position="16"/>
    </location>
</feature>
<keyword evidence="8" id="KW-1133">Transmembrane helix</keyword>
<organism evidence="13 14">
    <name type="scientific">[Candida] anglica</name>
    <dbReference type="NCBI Taxonomy" id="148631"/>
    <lineage>
        <taxon>Eukaryota</taxon>
        <taxon>Fungi</taxon>
        <taxon>Dikarya</taxon>
        <taxon>Ascomycota</taxon>
        <taxon>Saccharomycotina</taxon>
        <taxon>Pichiomycetes</taxon>
        <taxon>Debaryomycetaceae</taxon>
        <taxon>Kurtzmaniella</taxon>
    </lineage>
</organism>
<feature type="chain" id="PRO_5046412935" evidence="9">
    <location>
        <begin position="17"/>
        <end position="622"/>
    </location>
</feature>
<dbReference type="CDD" id="cd13877">
    <property type="entry name" value="CuRO_2_Fet3p_like"/>
    <property type="match status" value="1"/>
</dbReference>